<dbReference type="InterPro" id="IPR000719">
    <property type="entry name" value="Prot_kinase_dom"/>
</dbReference>
<dbReference type="Pfam" id="PF00491">
    <property type="entry name" value="Arginase"/>
    <property type="match status" value="1"/>
</dbReference>
<protein>
    <recommendedName>
        <fullName evidence="20">Protein kinase domain-containing protein</fullName>
    </recommendedName>
</protein>
<dbReference type="GO" id="GO:0005634">
    <property type="term" value="C:nucleus"/>
    <property type="evidence" value="ECO:0007669"/>
    <property type="project" value="TreeGrafter"/>
</dbReference>
<dbReference type="PROSITE" id="PS51409">
    <property type="entry name" value="ARGINASE_2"/>
    <property type="match status" value="1"/>
</dbReference>
<dbReference type="PROSITE" id="PS00108">
    <property type="entry name" value="PROTEIN_KINASE_ST"/>
    <property type="match status" value="1"/>
</dbReference>
<dbReference type="GO" id="GO:0000050">
    <property type="term" value="P:urea cycle"/>
    <property type="evidence" value="ECO:0007669"/>
    <property type="project" value="UniProtKB-KW"/>
</dbReference>
<dbReference type="GO" id="GO:0007165">
    <property type="term" value="P:signal transduction"/>
    <property type="evidence" value="ECO:0007669"/>
    <property type="project" value="TreeGrafter"/>
</dbReference>
<evidence type="ECO:0000256" key="4">
    <source>
        <dbReference type="ARBA" id="ARBA00022436"/>
    </source>
</evidence>
<dbReference type="GO" id="GO:0005524">
    <property type="term" value="F:ATP binding"/>
    <property type="evidence" value="ECO:0007669"/>
    <property type="project" value="UniProtKB-UniRule"/>
</dbReference>
<evidence type="ECO:0000256" key="16">
    <source>
        <dbReference type="ARBA" id="ARBA00048367"/>
    </source>
</evidence>
<evidence type="ECO:0000256" key="15">
    <source>
        <dbReference type="ARBA" id="ARBA00047811"/>
    </source>
</evidence>
<dbReference type="Gene3D" id="1.10.510.10">
    <property type="entry name" value="Transferase(Phosphotransferase) domain 1"/>
    <property type="match status" value="1"/>
</dbReference>
<dbReference type="Pfam" id="PF00069">
    <property type="entry name" value="Pkinase"/>
    <property type="match status" value="1"/>
</dbReference>
<keyword evidence="8" id="KW-0479">Metal-binding</keyword>
<dbReference type="GO" id="GO:0030332">
    <property type="term" value="F:cyclin binding"/>
    <property type="evidence" value="ECO:0007669"/>
    <property type="project" value="TreeGrafter"/>
</dbReference>
<evidence type="ECO:0000256" key="11">
    <source>
        <dbReference type="ARBA" id="ARBA00022801"/>
    </source>
</evidence>
<name>A0AAW0TAL7_SCYPA</name>
<dbReference type="CDD" id="cd09989">
    <property type="entry name" value="Arginase"/>
    <property type="match status" value="1"/>
</dbReference>
<evidence type="ECO:0000256" key="12">
    <source>
        <dbReference type="ARBA" id="ARBA00022840"/>
    </source>
</evidence>
<dbReference type="GO" id="GO:0010389">
    <property type="term" value="P:regulation of G2/M transition of mitotic cell cycle"/>
    <property type="evidence" value="ECO:0007669"/>
    <property type="project" value="TreeGrafter"/>
</dbReference>
<dbReference type="InterPro" id="IPR011009">
    <property type="entry name" value="Kinase-like_dom_sf"/>
</dbReference>
<dbReference type="SUPFAM" id="SSF52768">
    <property type="entry name" value="Arginase/deacetylase"/>
    <property type="match status" value="1"/>
</dbReference>
<dbReference type="PROSITE" id="PS50011">
    <property type="entry name" value="PROTEIN_KINASE_DOM"/>
    <property type="match status" value="1"/>
</dbReference>
<evidence type="ECO:0000256" key="7">
    <source>
        <dbReference type="ARBA" id="ARBA00022679"/>
    </source>
</evidence>
<dbReference type="GO" id="GO:0005737">
    <property type="term" value="C:cytoplasm"/>
    <property type="evidence" value="ECO:0007669"/>
    <property type="project" value="TreeGrafter"/>
</dbReference>
<keyword evidence="5" id="KW-0056">Arginine metabolism</keyword>
<evidence type="ECO:0000256" key="13">
    <source>
        <dbReference type="ARBA" id="ARBA00023211"/>
    </source>
</evidence>
<dbReference type="GO" id="GO:0090068">
    <property type="term" value="P:positive regulation of cell cycle process"/>
    <property type="evidence" value="ECO:0007669"/>
    <property type="project" value="UniProtKB-ARBA"/>
</dbReference>
<keyword evidence="6" id="KW-0723">Serine/threonine-protein kinase</keyword>
<dbReference type="SUPFAM" id="SSF56112">
    <property type="entry name" value="Protein kinase-like (PK-like)"/>
    <property type="match status" value="1"/>
</dbReference>
<dbReference type="InterPro" id="IPR008271">
    <property type="entry name" value="Ser/Thr_kinase_AS"/>
</dbReference>
<evidence type="ECO:0000256" key="6">
    <source>
        <dbReference type="ARBA" id="ARBA00022527"/>
    </source>
</evidence>
<keyword evidence="9 18" id="KW-0547">Nucleotide-binding</keyword>
<proteinExistence type="inferred from homology"/>
<dbReference type="GO" id="GO:0000307">
    <property type="term" value="C:cyclin-dependent protein kinase holoenzyme complex"/>
    <property type="evidence" value="ECO:0007669"/>
    <property type="project" value="TreeGrafter"/>
</dbReference>
<comment type="caution">
    <text evidence="21">The sequence shown here is derived from an EMBL/GenBank/DDBJ whole genome shotgun (WGS) entry which is preliminary data.</text>
</comment>
<dbReference type="Proteomes" id="UP001487740">
    <property type="component" value="Unassembled WGS sequence"/>
</dbReference>
<evidence type="ECO:0000256" key="9">
    <source>
        <dbReference type="ARBA" id="ARBA00022741"/>
    </source>
</evidence>
<evidence type="ECO:0000256" key="10">
    <source>
        <dbReference type="ARBA" id="ARBA00022777"/>
    </source>
</evidence>
<keyword evidence="10" id="KW-0418">Kinase</keyword>
<dbReference type="GO" id="GO:0000082">
    <property type="term" value="P:G1/S transition of mitotic cell cycle"/>
    <property type="evidence" value="ECO:0007669"/>
    <property type="project" value="TreeGrafter"/>
</dbReference>
<dbReference type="GO" id="GO:0004053">
    <property type="term" value="F:arginase activity"/>
    <property type="evidence" value="ECO:0007669"/>
    <property type="project" value="UniProtKB-EC"/>
</dbReference>
<dbReference type="NCBIfam" id="TIGR01229">
    <property type="entry name" value="rocF_arginase"/>
    <property type="match status" value="1"/>
</dbReference>
<dbReference type="FunFam" id="1.10.510.10:FF:000706">
    <property type="entry name" value="Cyclin-dependent kinase 1"/>
    <property type="match status" value="1"/>
</dbReference>
<comment type="similarity">
    <text evidence="17 19">Belongs to the arginase family.</text>
</comment>
<dbReference type="InterPro" id="IPR020855">
    <property type="entry name" value="Ureohydrolase_Mn_BS"/>
</dbReference>
<keyword evidence="4" id="KW-0835">Urea cycle</keyword>
<evidence type="ECO:0000256" key="18">
    <source>
        <dbReference type="PROSITE-ProRule" id="PRU10141"/>
    </source>
</evidence>
<dbReference type="PRINTS" id="PR00116">
    <property type="entry name" value="ARGINASE"/>
</dbReference>
<evidence type="ECO:0000259" key="20">
    <source>
        <dbReference type="PROSITE" id="PS50011"/>
    </source>
</evidence>
<dbReference type="InterPro" id="IPR023696">
    <property type="entry name" value="Ureohydrolase_dom_sf"/>
</dbReference>
<evidence type="ECO:0000256" key="14">
    <source>
        <dbReference type="ARBA" id="ARBA00047391"/>
    </source>
</evidence>
<comment type="similarity">
    <text evidence="3">Belongs to the protein kinase superfamily. CMGC Ser/Thr protein kinase family. CDC2/CDKX subfamily.</text>
</comment>
<dbReference type="Gene3D" id="3.40.800.10">
    <property type="entry name" value="Ureohydrolase domain"/>
    <property type="match status" value="1"/>
</dbReference>
<dbReference type="PANTHER" id="PTHR24056:SF254">
    <property type="entry name" value="CYCLIN-DEPENDENT KINASE 2"/>
    <property type="match status" value="1"/>
</dbReference>
<dbReference type="FunFam" id="3.30.200.20:FF:000375">
    <property type="entry name" value="Cell division related protein kinase 2"/>
    <property type="match status" value="1"/>
</dbReference>
<evidence type="ECO:0000256" key="5">
    <source>
        <dbReference type="ARBA" id="ARBA00022503"/>
    </source>
</evidence>
<dbReference type="EMBL" id="JARAKH010000036">
    <property type="protein sequence ID" value="KAK8384000.1"/>
    <property type="molecule type" value="Genomic_DNA"/>
</dbReference>
<dbReference type="InterPro" id="IPR017441">
    <property type="entry name" value="Protein_kinase_ATP_BS"/>
</dbReference>
<keyword evidence="13" id="KW-0464">Manganese</keyword>
<keyword evidence="7" id="KW-0808">Transferase</keyword>
<dbReference type="GO" id="GO:0010468">
    <property type="term" value="P:regulation of gene expression"/>
    <property type="evidence" value="ECO:0007669"/>
    <property type="project" value="TreeGrafter"/>
</dbReference>
<evidence type="ECO:0000256" key="2">
    <source>
        <dbReference type="ARBA" id="ARBA00005098"/>
    </source>
</evidence>
<keyword evidence="22" id="KW-1185">Reference proteome</keyword>
<dbReference type="GO" id="GO:0046872">
    <property type="term" value="F:metal ion binding"/>
    <property type="evidence" value="ECO:0007669"/>
    <property type="project" value="UniProtKB-KW"/>
</dbReference>
<reference evidence="21 22" key="1">
    <citation type="submission" date="2023-03" db="EMBL/GenBank/DDBJ databases">
        <title>High-quality genome of Scylla paramamosain provides insights in environmental adaptation.</title>
        <authorList>
            <person name="Zhang L."/>
        </authorList>
    </citation>
    <scope>NUCLEOTIDE SEQUENCE [LARGE SCALE GENOMIC DNA]</scope>
    <source>
        <strain evidence="21">LZ_2023a</strain>
        <tissue evidence="21">Muscle</tissue>
    </source>
</reference>
<dbReference type="Gene3D" id="3.30.200.20">
    <property type="entry name" value="Phosphorylase Kinase, domain 1"/>
    <property type="match status" value="1"/>
</dbReference>
<dbReference type="FunFam" id="3.40.800.10:FF:000012">
    <property type="entry name" value="Arginase"/>
    <property type="match status" value="1"/>
</dbReference>
<evidence type="ECO:0000313" key="22">
    <source>
        <dbReference type="Proteomes" id="UP001487740"/>
    </source>
</evidence>
<dbReference type="InterPro" id="IPR006035">
    <property type="entry name" value="Ureohydrolase"/>
</dbReference>
<gene>
    <name evidence="21" type="ORF">O3P69_016021</name>
</gene>
<evidence type="ECO:0000313" key="21">
    <source>
        <dbReference type="EMBL" id="KAK8384000.1"/>
    </source>
</evidence>
<evidence type="ECO:0000256" key="1">
    <source>
        <dbReference type="ARBA" id="ARBA00001936"/>
    </source>
</evidence>
<comment type="catalytic activity">
    <reaction evidence="14">
        <text>L-arginine + H2O = urea + L-ornithine</text>
        <dbReference type="Rhea" id="RHEA:20569"/>
        <dbReference type="ChEBI" id="CHEBI:15377"/>
        <dbReference type="ChEBI" id="CHEBI:16199"/>
        <dbReference type="ChEBI" id="CHEBI:32682"/>
        <dbReference type="ChEBI" id="CHEBI:46911"/>
        <dbReference type="EC" id="3.5.3.1"/>
    </reaction>
</comment>
<evidence type="ECO:0000256" key="17">
    <source>
        <dbReference type="PROSITE-ProRule" id="PRU00742"/>
    </source>
</evidence>
<comment type="catalytic activity">
    <reaction evidence="15">
        <text>L-threonyl-[protein] + ATP = O-phospho-L-threonyl-[protein] + ADP + H(+)</text>
        <dbReference type="Rhea" id="RHEA:46608"/>
        <dbReference type="Rhea" id="RHEA-COMP:11060"/>
        <dbReference type="Rhea" id="RHEA-COMP:11605"/>
        <dbReference type="ChEBI" id="CHEBI:15378"/>
        <dbReference type="ChEBI" id="CHEBI:30013"/>
        <dbReference type="ChEBI" id="CHEBI:30616"/>
        <dbReference type="ChEBI" id="CHEBI:61977"/>
        <dbReference type="ChEBI" id="CHEBI:456216"/>
        <dbReference type="EC" id="2.7.11.22"/>
    </reaction>
</comment>
<keyword evidence="11 19" id="KW-0378">Hydrolase</keyword>
<dbReference type="PROSITE" id="PS00107">
    <property type="entry name" value="PROTEIN_KINASE_ATP"/>
    <property type="match status" value="1"/>
</dbReference>
<comment type="catalytic activity">
    <reaction evidence="16">
        <text>L-seryl-[protein] + ATP = O-phospho-L-seryl-[protein] + ADP + H(+)</text>
        <dbReference type="Rhea" id="RHEA:17989"/>
        <dbReference type="Rhea" id="RHEA-COMP:9863"/>
        <dbReference type="Rhea" id="RHEA-COMP:11604"/>
        <dbReference type="ChEBI" id="CHEBI:15378"/>
        <dbReference type="ChEBI" id="CHEBI:29999"/>
        <dbReference type="ChEBI" id="CHEBI:30616"/>
        <dbReference type="ChEBI" id="CHEBI:83421"/>
        <dbReference type="ChEBI" id="CHEBI:456216"/>
        <dbReference type="EC" id="2.7.11.22"/>
    </reaction>
</comment>
<evidence type="ECO:0000256" key="8">
    <source>
        <dbReference type="ARBA" id="ARBA00022723"/>
    </source>
</evidence>
<dbReference type="InterPro" id="IPR014033">
    <property type="entry name" value="Arginase"/>
</dbReference>
<dbReference type="SMART" id="SM00220">
    <property type="entry name" value="S_TKc"/>
    <property type="match status" value="1"/>
</dbReference>
<evidence type="ECO:0000256" key="19">
    <source>
        <dbReference type="RuleBase" id="RU003684"/>
    </source>
</evidence>
<dbReference type="GO" id="GO:0006525">
    <property type="term" value="P:arginine metabolic process"/>
    <property type="evidence" value="ECO:0007669"/>
    <property type="project" value="UniProtKB-KW"/>
</dbReference>
<keyword evidence="12 18" id="KW-0067">ATP-binding</keyword>
<dbReference type="AlphaFoldDB" id="A0AAW0TAL7"/>
<dbReference type="GO" id="GO:0004693">
    <property type="term" value="F:cyclin-dependent protein serine/threonine kinase activity"/>
    <property type="evidence" value="ECO:0007669"/>
    <property type="project" value="UniProtKB-EC"/>
</dbReference>
<comment type="cofactor">
    <cofactor evidence="1">
        <name>Mn(2+)</name>
        <dbReference type="ChEBI" id="CHEBI:29035"/>
    </cofactor>
</comment>
<feature type="domain" description="Protein kinase" evidence="20">
    <location>
        <begin position="323"/>
        <end position="607"/>
    </location>
</feature>
<dbReference type="PANTHER" id="PTHR24056">
    <property type="entry name" value="CELL DIVISION PROTEIN KINASE"/>
    <property type="match status" value="1"/>
</dbReference>
<accession>A0AAW0TAL7</accession>
<dbReference type="GO" id="GO:0051446">
    <property type="term" value="P:positive regulation of meiotic cell cycle"/>
    <property type="evidence" value="ECO:0007669"/>
    <property type="project" value="UniProtKB-ARBA"/>
</dbReference>
<organism evidence="21 22">
    <name type="scientific">Scylla paramamosain</name>
    <name type="common">Mud crab</name>
    <dbReference type="NCBI Taxonomy" id="85552"/>
    <lineage>
        <taxon>Eukaryota</taxon>
        <taxon>Metazoa</taxon>
        <taxon>Ecdysozoa</taxon>
        <taxon>Arthropoda</taxon>
        <taxon>Crustacea</taxon>
        <taxon>Multicrustacea</taxon>
        <taxon>Malacostraca</taxon>
        <taxon>Eumalacostraca</taxon>
        <taxon>Eucarida</taxon>
        <taxon>Decapoda</taxon>
        <taxon>Pleocyemata</taxon>
        <taxon>Brachyura</taxon>
        <taxon>Eubrachyura</taxon>
        <taxon>Portunoidea</taxon>
        <taxon>Portunidae</taxon>
        <taxon>Portuninae</taxon>
        <taxon>Scylla</taxon>
    </lineage>
</organism>
<comment type="pathway">
    <text evidence="2">Nitrogen metabolism; urea cycle; L-ornithine and urea from L-arginine: step 1/1.</text>
</comment>
<dbReference type="InterPro" id="IPR050108">
    <property type="entry name" value="CDK"/>
</dbReference>
<feature type="binding site" evidence="18">
    <location>
        <position position="352"/>
    </location>
    <ligand>
        <name>ATP</name>
        <dbReference type="ChEBI" id="CHEBI:30616"/>
    </ligand>
</feature>
<evidence type="ECO:0000256" key="3">
    <source>
        <dbReference type="ARBA" id="ARBA00006485"/>
    </source>
</evidence>
<dbReference type="PROSITE" id="PS01053">
    <property type="entry name" value="ARGINASE_1"/>
    <property type="match status" value="1"/>
</dbReference>
<sequence length="619" mass="68635">MYRAALCLLAPTMGRNVQRSLSCLAAPAVNTKVGVIGAVFEKGQRRIGVGDGPKVIRETGVLNHLAGLGLDVQDFGDVEENSDTKDAEIQLGPDGERHHTAVLEYNRRLAAAVSQVVKEGRVCVTLGGDHSITIGTLNGHTAAVPDQQVVVLWVDAHADLNTGAISPTGNMHGMPMAHHLRGMAQQVNRMSDGWPHPCLDAHHIVYVGLRDVDPCERELMDQMGILSFSMREVDRVGFHSVLEAALSHLKPSPSRPLHLSFDIDALDPAEAPSTGTRVRGGLTLREGLALCEAVQETGYLSALDLVEPLLQPLLGLTMSLSTYEKIEKIGEGTYGVVYKAHDLVTKRIVALKKIRLENESDGVPSTALREISLLKELEHDNIVRLLDVVYGERKLYMVFEYLNQDLKKLFDENRMGLPLDLVCSYMQQLLKGISYLHTHRILHRDLKPQNLLIDAKGAIKLADLGLARTFCLPMRPYTHEVVTLWYRAPEILLGAKSYCTAVDMWSLGAIFAEMLTTKALFPGDSEIDQLFRIFRTLGTPGEQEWPGVTQLPDYKSTFPRWEVDANASLMQLIPRLDNTGRSLLLSMLTYYPRKRVTAKQALAHPYFKDVYMVPPPGLH</sequence>